<comment type="caution">
    <text evidence="1">The sequence shown here is derived from an EMBL/GenBank/DDBJ whole genome shotgun (WGS) entry which is preliminary data.</text>
</comment>
<evidence type="ECO:0000313" key="2">
    <source>
        <dbReference type="Proteomes" id="UP000324222"/>
    </source>
</evidence>
<keyword evidence="2" id="KW-1185">Reference proteome</keyword>
<protein>
    <submittedName>
        <fullName evidence="1">Uncharacterized protein</fullName>
    </submittedName>
</protein>
<evidence type="ECO:0000313" key="1">
    <source>
        <dbReference type="EMBL" id="MPC15618.1"/>
    </source>
</evidence>
<dbReference type="EMBL" id="VSRR010000442">
    <property type="protein sequence ID" value="MPC15618.1"/>
    <property type="molecule type" value="Genomic_DNA"/>
</dbReference>
<reference evidence="1 2" key="1">
    <citation type="submission" date="2019-05" db="EMBL/GenBank/DDBJ databases">
        <title>Another draft genome of Portunus trituberculatus and its Hox gene families provides insights of decapod evolution.</title>
        <authorList>
            <person name="Jeong J.-H."/>
            <person name="Song I."/>
            <person name="Kim S."/>
            <person name="Choi T."/>
            <person name="Kim D."/>
            <person name="Ryu S."/>
            <person name="Kim W."/>
        </authorList>
    </citation>
    <scope>NUCLEOTIDE SEQUENCE [LARGE SCALE GENOMIC DNA]</scope>
    <source>
        <tissue evidence="1">Muscle</tissue>
    </source>
</reference>
<dbReference type="Proteomes" id="UP000324222">
    <property type="component" value="Unassembled WGS sequence"/>
</dbReference>
<dbReference type="AlphaFoldDB" id="A0A5B7D2B5"/>
<accession>A0A5B7D2B5</accession>
<name>A0A5B7D2B5_PORTR</name>
<proteinExistence type="predicted"/>
<gene>
    <name evidence="1" type="ORF">E2C01_008417</name>
</gene>
<organism evidence="1 2">
    <name type="scientific">Portunus trituberculatus</name>
    <name type="common">Swimming crab</name>
    <name type="synonym">Neptunus trituberculatus</name>
    <dbReference type="NCBI Taxonomy" id="210409"/>
    <lineage>
        <taxon>Eukaryota</taxon>
        <taxon>Metazoa</taxon>
        <taxon>Ecdysozoa</taxon>
        <taxon>Arthropoda</taxon>
        <taxon>Crustacea</taxon>
        <taxon>Multicrustacea</taxon>
        <taxon>Malacostraca</taxon>
        <taxon>Eumalacostraca</taxon>
        <taxon>Eucarida</taxon>
        <taxon>Decapoda</taxon>
        <taxon>Pleocyemata</taxon>
        <taxon>Brachyura</taxon>
        <taxon>Eubrachyura</taxon>
        <taxon>Portunoidea</taxon>
        <taxon>Portunidae</taxon>
        <taxon>Portuninae</taxon>
        <taxon>Portunus</taxon>
    </lineage>
</organism>
<sequence length="113" mass="12482">MFNDRESSVHTSLYALQQRVCTTAAGACSPHQGEYRTSHTPRPLYPLLHHTTTSSSSFFYKCLTFMCSCNAKHILEACFTLSLAGALLARALSTMQAFFKVKSAESGLTARRI</sequence>